<proteinExistence type="predicted"/>
<dbReference type="SUPFAM" id="SSF52540">
    <property type="entry name" value="P-loop containing nucleoside triphosphate hydrolases"/>
    <property type="match status" value="1"/>
</dbReference>
<dbReference type="AlphaFoldDB" id="A0A5J4R931"/>
<dbReference type="Gene3D" id="3.40.50.300">
    <property type="entry name" value="P-loop containing nucleotide triphosphate hydrolases"/>
    <property type="match status" value="1"/>
</dbReference>
<reference evidence="1" key="1">
    <citation type="submission" date="2019-03" db="EMBL/GenBank/DDBJ databases">
        <title>Single cell metagenomics reveals metabolic interactions within the superorganism composed of flagellate Streblomastix strix and complex community of Bacteroidetes bacteria on its surface.</title>
        <authorList>
            <person name="Treitli S.C."/>
            <person name="Kolisko M."/>
            <person name="Husnik F."/>
            <person name="Keeling P."/>
            <person name="Hampl V."/>
        </authorList>
    </citation>
    <scope>NUCLEOTIDE SEQUENCE</scope>
    <source>
        <strain evidence="1">STM</strain>
    </source>
</reference>
<gene>
    <name evidence="1" type="ORF">EZS27_021058</name>
</gene>
<dbReference type="EMBL" id="SNRY01001534">
    <property type="protein sequence ID" value="KAA6330212.1"/>
    <property type="molecule type" value="Genomic_DNA"/>
</dbReference>
<dbReference type="InterPro" id="IPR027417">
    <property type="entry name" value="P-loop_NTPase"/>
</dbReference>
<evidence type="ECO:0008006" key="2">
    <source>
        <dbReference type="Google" id="ProtNLM"/>
    </source>
</evidence>
<protein>
    <recommendedName>
        <fullName evidence="2">ATP-binding protein</fullName>
    </recommendedName>
</protein>
<organism evidence="1">
    <name type="scientific">termite gut metagenome</name>
    <dbReference type="NCBI Taxonomy" id="433724"/>
    <lineage>
        <taxon>unclassified sequences</taxon>
        <taxon>metagenomes</taxon>
        <taxon>organismal metagenomes</taxon>
    </lineage>
</organism>
<name>A0A5J4R931_9ZZZZ</name>
<dbReference type="PANTHER" id="PTHR30121">
    <property type="entry name" value="UNCHARACTERIZED PROTEIN YJGR-RELATED"/>
    <property type="match status" value="1"/>
</dbReference>
<accession>A0A5J4R931</accession>
<evidence type="ECO:0000313" key="1">
    <source>
        <dbReference type="EMBL" id="KAA6330212.1"/>
    </source>
</evidence>
<sequence>MAIEVIGKVSATEKSPSTVDEFYFWTHKERVLSPFDVIKVRHVKDEKGELSTTYGVVEEISHITDATSHITSFLSSDFGEVDGTGNMYRLGMNYVKAKVVHNTANIYTPVLDGSQVQTCDENDVLTALGLKNPKNPLACGYLKMYQKPNQIEIPINLNSHFLIGPEGAHLNISGISGLAAKTSYAMFLLKNIQQKFLNKDFEEREDKNQSVAFIFFNVKGRDLLGLNEPNDELPDEDQRIYDKMEWDKEAFKNVKFYYPFSTNKNAENVQSYAELEDIRRQIDLNEAFKYKYIYEKDKNNIDLLLANEDDSTGTMDSIVNLIFNNQGNFGEIQTWQKFLEEIQTRIETKSTESGKDAILSTSWRKFKRVISKAISNDVFAGRAVVETNNEVRLNDAVKQIKKNEVMVIDIARLDEDTQSFVFGDVARAVYEMKLGVDEEKLGRKRGDIPSKVIIFVDELNKYASTDVPKNSPILRQLLDIAERGRSLGIILFSAEQFKSAIHDRVKGNCATHAYGRTNAIEISKADYRFIPKVYQNMMTRLEQGEYIVQNPIFRSLINIKFPRPTYRQFKNG</sequence>
<dbReference type="InterPro" id="IPR051162">
    <property type="entry name" value="T4SS_component"/>
</dbReference>
<comment type="caution">
    <text evidence="1">The sequence shown here is derived from an EMBL/GenBank/DDBJ whole genome shotgun (WGS) entry which is preliminary data.</text>
</comment>
<dbReference type="PANTHER" id="PTHR30121:SF6">
    <property type="entry name" value="SLR6007 PROTEIN"/>
    <property type="match status" value="1"/>
</dbReference>